<dbReference type="Pfam" id="PF04851">
    <property type="entry name" value="ResIII"/>
    <property type="match status" value="1"/>
</dbReference>
<dbReference type="PROSITE" id="PS51192">
    <property type="entry name" value="HELICASE_ATP_BIND_1"/>
    <property type="match status" value="1"/>
</dbReference>
<dbReference type="GO" id="GO:0006304">
    <property type="term" value="P:DNA modification"/>
    <property type="evidence" value="ECO:0007669"/>
    <property type="project" value="InterPro"/>
</dbReference>
<dbReference type="Pfam" id="PF00271">
    <property type="entry name" value="Helicase_C"/>
    <property type="match status" value="1"/>
</dbReference>
<proteinExistence type="predicted"/>
<dbReference type="GO" id="GO:0004519">
    <property type="term" value="F:endonuclease activity"/>
    <property type="evidence" value="ECO:0007669"/>
    <property type="project" value="UniProtKB-KW"/>
</dbReference>
<evidence type="ECO:0000259" key="2">
    <source>
        <dbReference type="PROSITE" id="PS51192"/>
    </source>
</evidence>
<dbReference type="CDD" id="cd18799">
    <property type="entry name" value="SF2_C_EcoAI-like"/>
    <property type="match status" value="1"/>
</dbReference>
<dbReference type="InterPro" id="IPR050742">
    <property type="entry name" value="Helicase_Restrict-Modif_Enz"/>
</dbReference>
<dbReference type="GO" id="GO:0016787">
    <property type="term" value="F:hydrolase activity"/>
    <property type="evidence" value="ECO:0007669"/>
    <property type="project" value="InterPro"/>
</dbReference>
<dbReference type="GO" id="GO:0005524">
    <property type="term" value="F:ATP binding"/>
    <property type="evidence" value="ECO:0007669"/>
    <property type="project" value="InterPro"/>
</dbReference>
<feature type="coiled-coil region" evidence="1">
    <location>
        <begin position="141"/>
        <end position="179"/>
    </location>
</feature>
<keyword evidence="4" id="KW-1185">Reference proteome</keyword>
<dbReference type="Gene3D" id="3.90.1570.30">
    <property type="match status" value="1"/>
</dbReference>
<keyword evidence="3" id="KW-0378">Hydrolase</keyword>
<dbReference type="SUPFAM" id="SSF52540">
    <property type="entry name" value="P-loop containing nucleoside triphosphate hydrolases"/>
    <property type="match status" value="2"/>
</dbReference>
<dbReference type="InterPro" id="IPR027417">
    <property type="entry name" value="P-loop_NTPase"/>
</dbReference>
<evidence type="ECO:0000313" key="3">
    <source>
        <dbReference type="EMBL" id="KZS39739.1"/>
    </source>
</evidence>
<comment type="caution">
    <text evidence="3">The sequence shown here is derived from an EMBL/GenBank/DDBJ whole genome shotgun (WGS) entry which is preliminary data.</text>
</comment>
<dbReference type="Proteomes" id="UP000076715">
    <property type="component" value="Unassembled WGS sequence"/>
</dbReference>
<dbReference type="GO" id="GO:0003677">
    <property type="term" value="F:DNA binding"/>
    <property type="evidence" value="ECO:0007669"/>
    <property type="project" value="InterPro"/>
</dbReference>
<dbReference type="CDD" id="cd18032">
    <property type="entry name" value="DEXHc_RE_I_III_res"/>
    <property type="match status" value="1"/>
</dbReference>
<evidence type="ECO:0000313" key="4">
    <source>
        <dbReference type="Proteomes" id="UP000076715"/>
    </source>
</evidence>
<accession>A0A162ZDX2</accession>
<dbReference type="RefSeq" id="WP_066315526.1">
    <property type="nucleotide sequence ID" value="NZ_LQRT01000024.1"/>
</dbReference>
<dbReference type="InterPro" id="IPR006935">
    <property type="entry name" value="Helicase/UvrB_N"/>
</dbReference>
<dbReference type="InterPro" id="IPR013670">
    <property type="entry name" value="EcoEI_R_C_dom"/>
</dbReference>
<sequence>MSNFQFLQKEFDFLYKEILNAERHTFVEPRYAALLCRSAMEKAIFWLYKNDADLVLPYNTKLGALLHNEEFKKILKQPSMFRELDVIRLTGNNAAHGKRVNQYEALQSLKNSFRFLSFISVYYSIENPEIQVFNETLIPTGKESEKTIKELKKIAENLQQELDNTKAVYKKQLEEIQQDKTLKLELQQKDDEFRIRKEARLEYIINETIIPELTSEKETRIQLIDLLLKEAGWDNLKKGRDIEVEVKGMPLTTNPSGIGYVDYVLWGKNGLPLAVVEAKNTLHSAIKGKHQAVLYADCLERQYGQRPIIYYSNGFETYIWDDTFYPDRLVQGFSTQEELQLYIDRRTSRKDIRDFKVNTDIVGRPYQLEAIQRVAENFVTSSEDKLKGRNRKALLVMATGSGKTRTSAALVDMFTKYNWVKRVLFLADRNALVTQAKNAFKEHLPHLSAIDLTKESEDNGTRVVFSTYPTIMNRIDSLKVEDERFYGVGHFDLIIIDEAHRSVYHKYKSIFDYFDSLVIGLTATPKKDIDINTYSLFEIEDDNPTFAYELNKAVTDGYLVPPKAIEVPLKFPLEGIKYKELSKKDKNQFENLFGDPTTGEVFTEEIDKNNLNKWLFNADTVDKVLDHLIVNGIKVSGGDKLGKTIIFAKNHKHAIFVEERFNKNYPEYSGTFLRVIDNYTDKAQDVLEKFCDDKEELEPQIAVSVDMMDTGVDAPRVVNLVFFKRVRSYTKYWQMIGRGTRLRPNLFGPNIDKEHFAIFDFCGNFEFFDEFPDGMPTIIAKSISQQIFETKLDIVVALRSKFDSNDDEQQLIDIHVVSLYTLVSQLNEDHYQVRKSWKFVKKYKIKSSWDILSNADINDILNHLSNLIYITQGTDELAKRFDLIVLKLQQAIINSNRSQEGYIKKIYSIAQELYKKKNIPAVSEKINTIKVILDEEFWQQITFLQLEKIREDIRSLLKFLDSEKQRPIYSNFEDVLDEVNINERDIMPAYSRLQSYKDRVENFVRKNKHHLIIDKLYKNLPITEKELTRLELFLFSNELVSKDHFVNEYGDQPLGKFIRSIIGLDIEVTNQLFSELIQSENLNANQITFINTIIGYLNKNGTIDKSLLTKPPFNEKHEKGIIGIFPDEDKVVRIISIIDHINRNADVG</sequence>
<keyword evidence="3" id="KW-0255">Endonuclease</keyword>
<dbReference type="SMART" id="SM00487">
    <property type="entry name" value="DEXDc"/>
    <property type="match status" value="1"/>
</dbReference>
<dbReference type="PANTHER" id="PTHR47396">
    <property type="entry name" value="TYPE I RESTRICTION ENZYME ECOKI R PROTEIN"/>
    <property type="match status" value="1"/>
</dbReference>
<dbReference type="EMBL" id="LQRT01000024">
    <property type="protein sequence ID" value="KZS39739.1"/>
    <property type="molecule type" value="Genomic_DNA"/>
</dbReference>
<keyword evidence="3" id="KW-0540">Nuclease</keyword>
<dbReference type="InterPro" id="IPR001650">
    <property type="entry name" value="Helicase_C-like"/>
</dbReference>
<dbReference type="STRING" id="1642818.AWE51_08800"/>
<feature type="domain" description="Helicase ATP-binding" evidence="2">
    <location>
        <begin position="384"/>
        <end position="543"/>
    </location>
</feature>
<dbReference type="Gene3D" id="3.40.50.300">
    <property type="entry name" value="P-loop containing nucleotide triphosphate hydrolases"/>
    <property type="match status" value="2"/>
</dbReference>
<reference evidence="3 4" key="1">
    <citation type="submission" date="2016-01" db="EMBL/GenBank/DDBJ databases">
        <title>The draft genome sequence of Aquimarina sp. RZW4-3-2.</title>
        <authorList>
            <person name="Wang Y."/>
        </authorList>
    </citation>
    <scope>NUCLEOTIDE SEQUENCE [LARGE SCALE GENOMIC DNA]</scope>
    <source>
        <strain evidence="3 4">RZW4-3-2</strain>
    </source>
</reference>
<organism evidence="3 4">
    <name type="scientific">Aquimarina aggregata</name>
    <dbReference type="NCBI Taxonomy" id="1642818"/>
    <lineage>
        <taxon>Bacteria</taxon>
        <taxon>Pseudomonadati</taxon>
        <taxon>Bacteroidota</taxon>
        <taxon>Flavobacteriia</taxon>
        <taxon>Flavobacteriales</taxon>
        <taxon>Flavobacteriaceae</taxon>
        <taxon>Aquimarina</taxon>
    </lineage>
</organism>
<gene>
    <name evidence="3" type="ORF">AWE51_08800</name>
</gene>
<dbReference type="OrthoDB" id="9759819at2"/>
<dbReference type="Pfam" id="PF08463">
    <property type="entry name" value="EcoEI_R_C"/>
    <property type="match status" value="1"/>
</dbReference>
<keyword evidence="1" id="KW-0175">Coiled coil</keyword>
<dbReference type="AlphaFoldDB" id="A0A162ZDX2"/>
<dbReference type="GO" id="GO:0005829">
    <property type="term" value="C:cytosol"/>
    <property type="evidence" value="ECO:0007669"/>
    <property type="project" value="TreeGrafter"/>
</dbReference>
<dbReference type="PANTHER" id="PTHR47396:SF1">
    <property type="entry name" value="ATP-DEPENDENT HELICASE IRC3-RELATED"/>
    <property type="match status" value="1"/>
</dbReference>
<name>A0A162ZDX2_9FLAO</name>
<protein>
    <submittedName>
        <fullName evidence="3">Restriction endonuclease</fullName>
    </submittedName>
</protein>
<dbReference type="InterPro" id="IPR014001">
    <property type="entry name" value="Helicase_ATP-bd"/>
</dbReference>
<evidence type="ECO:0000256" key="1">
    <source>
        <dbReference type="SAM" id="Coils"/>
    </source>
</evidence>